<keyword evidence="3" id="KW-1185">Reference proteome</keyword>
<reference evidence="4" key="1">
    <citation type="submission" date="2016-06" db="UniProtKB">
        <authorList>
            <consortium name="WormBaseParasite"/>
        </authorList>
    </citation>
    <scope>IDENTIFICATION</scope>
</reference>
<evidence type="ECO:0000256" key="1">
    <source>
        <dbReference type="SAM" id="SignalP"/>
    </source>
</evidence>
<feature type="signal peptide" evidence="1">
    <location>
        <begin position="1"/>
        <end position="19"/>
    </location>
</feature>
<dbReference type="WBParaSite" id="TCNE_0000030001-mRNA-1">
    <property type="protein sequence ID" value="TCNE_0000030001-mRNA-1"/>
    <property type="gene ID" value="TCNE_0000030001"/>
</dbReference>
<keyword evidence="1" id="KW-0732">Signal</keyword>
<evidence type="ECO:0000313" key="3">
    <source>
        <dbReference type="Proteomes" id="UP000050794"/>
    </source>
</evidence>
<proteinExistence type="predicted"/>
<gene>
    <name evidence="2" type="ORF">TCNE_LOCUS301</name>
</gene>
<dbReference type="Proteomes" id="UP000050794">
    <property type="component" value="Unassembled WGS sequence"/>
</dbReference>
<reference evidence="2 3" key="2">
    <citation type="submission" date="2018-11" db="EMBL/GenBank/DDBJ databases">
        <authorList>
            <consortium name="Pathogen Informatics"/>
        </authorList>
    </citation>
    <scope>NUCLEOTIDE SEQUENCE [LARGE SCALE GENOMIC DNA]</scope>
</reference>
<name>A0A183TVN1_TOXCA</name>
<feature type="chain" id="PRO_5044552841" evidence="1">
    <location>
        <begin position="20"/>
        <end position="208"/>
    </location>
</feature>
<dbReference type="EMBL" id="UYWY01000125">
    <property type="protein sequence ID" value="VDM23989.1"/>
    <property type="molecule type" value="Genomic_DNA"/>
</dbReference>
<dbReference type="AlphaFoldDB" id="A0A183TVN1"/>
<accession>A0A183TVN1</accession>
<organism evidence="3 4">
    <name type="scientific">Toxocara canis</name>
    <name type="common">Canine roundworm</name>
    <dbReference type="NCBI Taxonomy" id="6265"/>
    <lineage>
        <taxon>Eukaryota</taxon>
        <taxon>Metazoa</taxon>
        <taxon>Ecdysozoa</taxon>
        <taxon>Nematoda</taxon>
        <taxon>Chromadorea</taxon>
        <taxon>Rhabditida</taxon>
        <taxon>Spirurina</taxon>
        <taxon>Ascaridomorpha</taxon>
        <taxon>Ascaridoidea</taxon>
        <taxon>Toxocaridae</taxon>
        <taxon>Toxocara</taxon>
    </lineage>
</organism>
<evidence type="ECO:0000313" key="2">
    <source>
        <dbReference type="EMBL" id="VDM23989.1"/>
    </source>
</evidence>
<protein>
    <submittedName>
        <fullName evidence="4">FMRFamide</fullName>
    </submittedName>
</protein>
<dbReference type="PROSITE" id="PS51257">
    <property type="entry name" value="PROKAR_LIPOPROTEIN"/>
    <property type="match status" value="1"/>
</dbReference>
<evidence type="ECO:0000313" key="4">
    <source>
        <dbReference type="WBParaSite" id="TCNE_0000030001-mRNA-1"/>
    </source>
</evidence>
<sequence>MRVKLLTLLPLLIISTVSCFDEEQWSEQRSLAIGRGQFRPAKREAGLDEQQWFEELLKRPMAFRQIAFRPGKRSLALGRVNFRPGKRNVDVADEEIEQLMEHSMGKRSAAFGRVHFRPGKRSLALGRTGFRPGKRSLAFSQDGFRSGKQNAINQPTDPRPVDISGVLNDLSDLLEVSSNFRMVRSYVSQLWKAVNRIAKGTDGVNCRK</sequence>